<evidence type="ECO:0000313" key="2">
    <source>
        <dbReference type="EMBL" id="CAJ0952521.1"/>
    </source>
</evidence>
<comment type="caution">
    <text evidence="2">The sequence shown here is derived from an EMBL/GenBank/DDBJ whole genome shotgun (WGS) entry which is preliminary data.</text>
</comment>
<protein>
    <submittedName>
        <fullName evidence="2">Uncharacterized protein</fullName>
    </submittedName>
</protein>
<keyword evidence="3" id="KW-1185">Reference proteome</keyword>
<evidence type="ECO:0000256" key="1">
    <source>
        <dbReference type="SAM" id="MobiDB-lite"/>
    </source>
</evidence>
<dbReference type="Proteomes" id="UP001176940">
    <property type="component" value="Unassembled WGS sequence"/>
</dbReference>
<feature type="compositionally biased region" description="Polar residues" evidence="1">
    <location>
        <begin position="93"/>
        <end position="107"/>
    </location>
</feature>
<gene>
    <name evidence="2" type="ORF">RIMI_LOCUS13911012</name>
</gene>
<evidence type="ECO:0000313" key="3">
    <source>
        <dbReference type="Proteomes" id="UP001176940"/>
    </source>
</evidence>
<feature type="compositionally biased region" description="Basic and acidic residues" evidence="1">
    <location>
        <begin position="58"/>
        <end position="83"/>
    </location>
</feature>
<organism evidence="2 3">
    <name type="scientific">Ranitomeya imitator</name>
    <name type="common">mimic poison frog</name>
    <dbReference type="NCBI Taxonomy" id="111125"/>
    <lineage>
        <taxon>Eukaryota</taxon>
        <taxon>Metazoa</taxon>
        <taxon>Chordata</taxon>
        <taxon>Craniata</taxon>
        <taxon>Vertebrata</taxon>
        <taxon>Euteleostomi</taxon>
        <taxon>Amphibia</taxon>
        <taxon>Batrachia</taxon>
        <taxon>Anura</taxon>
        <taxon>Neobatrachia</taxon>
        <taxon>Hyloidea</taxon>
        <taxon>Dendrobatidae</taxon>
        <taxon>Dendrobatinae</taxon>
        <taxon>Ranitomeya</taxon>
    </lineage>
</organism>
<dbReference type="EMBL" id="CAUEEQ010035103">
    <property type="protein sequence ID" value="CAJ0952521.1"/>
    <property type="molecule type" value="Genomic_DNA"/>
</dbReference>
<feature type="region of interest" description="Disordered" evidence="1">
    <location>
        <begin position="41"/>
        <end position="107"/>
    </location>
</feature>
<accession>A0ABN9LWB8</accession>
<proteinExistence type="predicted"/>
<sequence length="107" mass="12068">MALPHPAWCQMLHFRLQGKTSVQKSSYEPMGNEQIIFYRDVSASVQKNEDPDPGLGQGERRGHRDPLHRPGEKSPTRATKDSSDAGPGRVNMYGSTRNYTLRTNTRI</sequence>
<reference evidence="2" key="1">
    <citation type="submission" date="2023-07" db="EMBL/GenBank/DDBJ databases">
        <authorList>
            <person name="Stuckert A."/>
        </authorList>
    </citation>
    <scope>NUCLEOTIDE SEQUENCE</scope>
</reference>
<name>A0ABN9LWB8_9NEOB</name>